<dbReference type="AlphaFoldDB" id="A0A7K1YAJ9"/>
<keyword evidence="1" id="KW-0732">Signal</keyword>
<sequence>MKAFLATFLLIYTLSAPAQEKIVMSTHRFFSKTDKIAELEKALATHTGKFHQGNNKWTIYRILSGPDAGGYHQEEGPIAWTQIEPATGKTSAAEEDLYKTVAPLTSAIGAGCAIYRSDLSTSASDDFTDEISISHVFYKPGSELIMAEALGKMKKA</sequence>
<evidence type="ECO:0000313" key="2">
    <source>
        <dbReference type="EMBL" id="MXV51450.1"/>
    </source>
</evidence>
<name>A0A7K1YAJ9_9SPHI</name>
<protein>
    <submittedName>
        <fullName evidence="2">Uncharacterized protein</fullName>
    </submittedName>
</protein>
<proteinExistence type="predicted"/>
<reference evidence="2 3" key="1">
    <citation type="submission" date="2019-11" db="EMBL/GenBank/DDBJ databases">
        <title>Pedobacter sp. HMF7647 Genome sequencing and assembly.</title>
        <authorList>
            <person name="Kang H."/>
            <person name="Kim H."/>
            <person name="Joh K."/>
        </authorList>
    </citation>
    <scope>NUCLEOTIDE SEQUENCE [LARGE SCALE GENOMIC DNA]</scope>
    <source>
        <strain evidence="2 3">HMF7647</strain>
    </source>
</reference>
<dbReference type="EMBL" id="WVHT01000004">
    <property type="protein sequence ID" value="MXV51450.1"/>
    <property type="molecule type" value="Genomic_DNA"/>
</dbReference>
<accession>A0A7K1YAJ9</accession>
<dbReference type="Proteomes" id="UP000466586">
    <property type="component" value="Unassembled WGS sequence"/>
</dbReference>
<keyword evidence="3" id="KW-1185">Reference proteome</keyword>
<gene>
    <name evidence="2" type="ORF">GS399_10755</name>
</gene>
<comment type="caution">
    <text evidence="2">The sequence shown here is derived from an EMBL/GenBank/DDBJ whole genome shotgun (WGS) entry which is preliminary data.</text>
</comment>
<evidence type="ECO:0000313" key="3">
    <source>
        <dbReference type="Proteomes" id="UP000466586"/>
    </source>
</evidence>
<evidence type="ECO:0000256" key="1">
    <source>
        <dbReference type="SAM" id="SignalP"/>
    </source>
</evidence>
<feature type="chain" id="PRO_5029480680" evidence="1">
    <location>
        <begin position="19"/>
        <end position="156"/>
    </location>
</feature>
<feature type="signal peptide" evidence="1">
    <location>
        <begin position="1"/>
        <end position="18"/>
    </location>
</feature>
<organism evidence="2 3">
    <name type="scientific">Hufsiella arboris</name>
    <dbReference type="NCBI Taxonomy" id="2695275"/>
    <lineage>
        <taxon>Bacteria</taxon>
        <taxon>Pseudomonadati</taxon>
        <taxon>Bacteroidota</taxon>
        <taxon>Sphingobacteriia</taxon>
        <taxon>Sphingobacteriales</taxon>
        <taxon>Sphingobacteriaceae</taxon>
        <taxon>Hufsiella</taxon>
    </lineage>
</organism>
<dbReference type="RefSeq" id="WP_160844618.1">
    <property type="nucleotide sequence ID" value="NZ_WVHT01000004.1"/>
</dbReference>